<dbReference type="InterPro" id="IPR016024">
    <property type="entry name" value="ARM-type_fold"/>
</dbReference>
<dbReference type="InterPro" id="IPR057600">
    <property type="entry name" value="TORTIFOLIA1/SINE1-2_N"/>
</dbReference>
<reference evidence="3 5" key="2">
    <citation type="journal article" date="2018" name="Plant J.">
        <title>The Physcomitrella patens chromosome-scale assembly reveals moss genome structure and evolution.</title>
        <authorList>
            <person name="Lang D."/>
            <person name="Ullrich K.K."/>
            <person name="Murat F."/>
            <person name="Fuchs J."/>
            <person name="Jenkins J."/>
            <person name="Haas F.B."/>
            <person name="Piednoel M."/>
            <person name="Gundlach H."/>
            <person name="Van Bel M."/>
            <person name="Meyberg R."/>
            <person name="Vives C."/>
            <person name="Morata J."/>
            <person name="Symeonidi A."/>
            <person name="Hiss M."/>
            <person name="Muchero W."/>
            <person name="Kamisugi Y."/>
            <person name="Saleh O."/>
            <person name="Blanc G."/>
            <person name="Decker E.L."/>
            <person name="van Gessel N."/>
            <person name="Grimwood J."/>
            <person name="Hayes R.D."/>
            <person name="Graham S.W."/>
            <person name="Gunter L.E."/>
            <person name="McDaniel S.F."/>
            <person name="Hoernstein S.N.W."/>
            <person name="Larsson A."/>
            <person name="Li F.W."/>
            <person name="Perroud P.F."/>
            <person name="Phillips J."/>
            <person name="Ranjan P."/>
            <person name="Rokshar D.S."/>
            <person name="Rothfels C.J."/>
            <person name="Schneider L."/>
            <person name="Shu S."/>
            <person name="Stevenson D.W."/>
            <person name="Thummler F."/>
            <person name="Tillich M."/>
            <person name="Villarreal Aguilar J.C."/>
            <person name="Widiez T."/>
            <person name="Wong G.K."/>
            <person name="Wymore A."/>
            <person name="Zhang Y."/>
            <person name="Zimmer A.D."/>
            <person name="Quatrano R.S."/>
            <person name="Mayer K.F.X."/>
            <person name="Goodstein D."/>
            <person name="Casacuberta J.M."/>
            <person name="Vandepoele K."/>
            <person name="Reski R."/>
            <person name="Cuming A.C."/>
            <person name="Tuskan G.A."/>
            <person name="Maumus F."/>
            <person name="Salse J."/>
            <person name="Schmutz J."/>
            <person name="Rensing S.A."/>
        </authorList>
    </citation>
    <scope>NUCLEOTIDE SEQUENCE [LARGE SCALE GENOMIC DNA]</scope>
    <source>
        <strain evidence="4 5">cv. Gransden 2004</strain>
    </source>
</reference>
<reference evidence="3 5" key="1">
    <citation type="journal article" date="2008" name="Science">
        <title>The Physcomitrella genome reveals evolutionary insights into the conquest of land by plants.</title>
        <authorList>
            <person name="Rensing S."/>
            <person name="Lang D."/>
            <person name="Zimmer A."/>
            <person name="Terry A."/>
            <person name="Salamov A."/>
            <person name="Shapiro H."/>
            <person name="Nishiyama T."/>
            <person name="Perroud P.-F."/>
            <person name="Lindquist E."/>
            <person name="Kamisugi Y."/>
            <person name="Tanahashi T."/>
            <person name="Sakakibara K."/>
            <person name="Fujita T."/>
            <person name="Oishi K."/>
            <person name="Shin-I T."/>
            <person name="Kuroki Y."/>
            <person name="Toyoda A."/>
            <person name="Suzuki Y."/>
            <person name="Hashimoto A."/>
            <person name="Yamaguchi K."/>
            <person name="Sugano A."/>
            <person name="Kohara Y."/>
            <person name="Fujiyama A."/>
            <person name="Anterola A."/>
            <person name="Aoki S."/>
            <person name="Ashton N."/>
            <person name="Barbazuk W.B."/>
            <person name="Barker E."/>
            <person name="Bennetzen J."/>
            <person name="Bezanilla M."/>
            <person name="Blankenship R."/>
            <person name="Cho S.H."/>
            <person name="Dutcher S."/>
            <person name="Estelle M."/>
            <person name="Fawcett J.A."/>
            <person name="Gundlach H."/>
            <person name="Hanada K."/>
            <person name="Heyl A."/>
            <person name="Hicks K.A."/>
            <person name="Hugh J."/>
            <person name="Lohr M."/>
            <person name="Mayer K."/>
            <person name="Melkozernov A."/>
            <person name="Murata T."/>
            <person name="Nelson D."/>
            <person name="Pils B."/>
            <person name="Prigge M."/>
            <person name="Reiss B."/>
            <person name="Renner T."/>
            <person name="Rombauts S."/>
            <person name="Rushton P."/>
            <person name="Sanderfoot A."/>
            <person name="Schween G."/>
            <person name="Shiu S.-H."/>
            <person name="Stueber K."/>
            <person name="Theodoulou F.L."/>
            <person name="Tu H."/>
            <person name="Van de Peer Y."/>
            <person name="Verrier P.J."/>
            <person name="Waters E."/>
            <person name="Wood A."/>
            <person name="Yang L."/>
            <person name="Cove D."/>
            <person name="Cuming A."/>
            <person name="Hasebe M."/>
            <person name="Lucas S."/>
            <person name="Mishler D.B."/>
            <person name="Reski R."/>
            <person name="Grigoriev I."/>
            <person name="Quatrano R.S."/>
            <person name="Boore J.L."/>
        </authorList>
    </citation>
    <scope>NUCLEOTIDE SEQUENCE [LARGE SCALE GENOMIC DNA]</scope>
    <source>
        <strain evidence="4 5">cv. Gransden 2004</strain>
    </source>
</reference>
<dbReference type="GO" id="GO:0005874">
    <property type="term" value="C:microtubule"/>
    <property type="evidence" value="ECO:0007669"/>
    <property type="project" value="InterPro"/>
</dbReference>
<feature type="compositionally biased region" description="Basic and acidic residues" evidence="1">
    <location>
        <begin position="303"/>
        <end position="323"/>
    </location>
</feature>
<dbReference type="PANTHER" id="PTHR31355">
    <property type="entry name" value="MICROTUBULE-ASSOCIATED PROTEIN TORTIFOLIA1"/>
    <property type="match status" value="1"/>
</dbReference>
<evidence type="ECO:0000259" key="2">
    <source>
        <dbReference type="Pfam" id="PF24714"/>
    </source>
</evidence>
<dbReference type="Gramene" id="Pp3c5_7300V3.3">
    <property type="protein sequence ID" value="Pp3c5_7300V3.3"/>
    <property type="gene ID" value="Pp3c5_7300"/>
</dbReference>
<dbReference type="Gramene" id="Pp3c5_7300V3.1">
    <property type="protein sequence ID" value="Pp3c5_7300V3.1"/>
    <property type="gene ID" value="Pp3c5_7300"/>
</dbReference>
<dbReference type="EMBL" id="ABEU02000005">
    <property type="protein sequence ID" value="PNR53689.1"/>
    <property type="molecule type" value="Genomic_DNA"/>
</dbReference>
<protein>
    <recommendedName>
        <fullName evidence="2">TORTIFOLIA1/SINE1-2 N-terminal domain-containing protein</fullName>
    </recommendedName>
</protein>
<evidence type="ECO:0000313" key="5">
    <source>
        <dbReference type="Proteomes" id="UP000006727"/>
    </source>
</evidence>
<organism evidence="3">
    <name type="scientific">Physcomitrium patens</name>
    <name type="common">Spreading-leaved earth moss</name>
    <name type="synonym">Physcomitrella patens</name>
    <dbReference type="NCBI Taxonomy" id="3218"/>
    <lineage>
        <taxon>Eukaryota</taxon>
        <taxon>Viridiplantae</taxon>
        <taxon>Streptophyta</taxon>
        <taxon>Embryophyta</taxon>
        <taxon>Bryophyta</taxon>
        <taxon>Bryophytina</taxon>
        <taxon>Bryopsida</taxon>
        <taxon>Funariidae</taxon>
        <taxon>Funariales</taxon>
        <taxon>Funariaceae</taxon>
        <taxon>Physcomitrium</taxon>
    </lineage>
</organism>
<dbReference type="EnsemblPlants" id="Pp3c5_7300V3.1">
    <property type="protein sequence ID" value="Pp3c5_7300V3.1"/>
    <property type="gene ID" value="Pp3c5_7300"/>
</dbReference>
<dbReference type="Gramene" id="Pp3c5_7300V3.2">
    <property type="protein sequence ID" value="Pp3c5_7300V3.2"/>
    <property type="gene ID" value="Pp3c5_7300"/>
</dbReference>
<dbReference type="PaxDb" id="3218-PP1S186_39V6.1"/>
<sequence length="961" mass="104968">MRAEECTAGYMSPLVRQDLARLDKDGDSRRVALFALKQYVENLDPGSVPRFLAQVSESKDTGGSRSYAISLYEEVARVHGKLIIPQFGKVMTTLTRSLSASGSSPQLHQACAKVAAALIRYTIDPDTSEAEAEEILKEVSRPLVDLLAGKLEHVAAGSATCMQALVESEKWKHAPADLVSEVCHRTTTALGDKSTRTVAHMQLARSLATMNPGTLNVYGACLLHAAEEVLSVSTYSWQQRKCAAKMAQAVLAIVDRETLALEFHSITQVLENCKHDRIPHVRTAVWEALQTAKMLMNGEAVKEEDHGDYRGSKSFDSTKETPQRRNWSSNNYSPSSQDTYNLSSYTPPPDACDSAASAPSLTSHTDSTGRMKRPLMFPTKFDDHAPRSPAPPFAVGVNNNHVTFSGKENVPSSVLDGATPVSRKCMSAYHVPAPPFYDKLVGDKASGGNQRIEKAPLDDNEFTPATIKRDHPKGKIESRFSPFETLITRSFGEAEGDLMAEGEEILYRNSAELDGELCGKSEARSRCNSRLPTSMGLFRPDPETPEFIADSVQSNIVSHKGMQSGYSDANSSAALDIKGCGRNTMTGKVVDLLEHKQISHTGFSQGLTTGHPNAYDLNEGVSHAQYMKLDDFSSNPEDGYSALKPRVLITTADFLPYTTPRRLVLSLQSQLSSPGDEVGQEDVRGIDDGMDKTTDVNSEGVRRIADGTGKRIDFNDDADMDVESSSDSGWSVRDNPIASDESATEESSEEEVEERHTEIHETFALPRKVHNITAASPGKNADSSLSSDSEHSKFPELVEQSRVQVEDDDLRHQITRSLGTSAGSVNTNMACASLTESQRKWSAQKAQEWDLDLDVSRTTDDQPNEAKRSMSLEQEVVISTNISQGSEACVGENEVWEDEDVSGRWWSNTALVRCARSGCARISSIAELVLRGSLCVVIAVPISMVLARSLQSPPDYFLVPT</sequence>
<dbReference type="GO" id="GO:0008017">
    <property type="term" value="F:microtubule binding"/>
    <property type="evidence" value="ECO:0000318"/>
    <property type="project" value="GO_Central"/>
</dbReference>
<evidence type="ECO:0000313" key="3">
    <source>
        <dbReference type="EMBL" id="PNR53689.1"/>
    </source>
</evidence>
<name>A9T920_PHYPA</name>
<dbReference type="EnsemblPlants" id="Pp3c5_7300V3.3">
    <property type="protein sequence ID" value="Pp3c5_7300V3.3"/>
    <property type="gene ID" value="Pp3c5_7300"/>
</dbReference>
<dbReference type="Proteomes" id="UP000006727">
    <property type="component" value="Chromosome 5"/>
</dbReference>
<reference evidence="4" key="3">
    <citation type="submission" date="2020-12" db="UniProtKB">
        <authorList>
            <consortium name="EnsemblPlants"/>
        </authorList>
    </citation>
    <scope>IDENTIFICATION</scope>
</reference>
<proteinExistence type="predicted"/>
<evidence type="ECO:0000256" key="1">
    <source>
        <dbReference type="SAM" id="MobiDB-lite"/>
    </source>
</evidence>
<dbReference type="Pfam" id="PF24714">
    <property type="entry name" value="TOR1L1_N"/>
    <property type="match status" value="1"/>
</dbReference>
<dbReference type="Gene3D" id="1.25.10.10">
    <property type="entry name" value="Leucine-rich Repeat Variant"/>
    <property type="match status" value="1"/>
</dbReference>
<dbReference type="OrthoDB" id="611190at2759"/>
<feature type="compositionally biased region" description="Low complexity" evidence="1">
    <location>
        <begin position="351"/>
        <end position="360"/>
    </location>
</feature>
<feature type="domain" description="TORTIFOLIA1/SINE1-2 N-terminal" evidence="2">
    <location>
        <begin position="24"/>
        <end position="293"/>
    </location>
</feature>
<dbReference type="InterPro" id="IPR033337">
    <property type="entry name" value="TORTIFOLIA1/SINE1-2"/>
</dbReference>
<feature type="compositionally biased region" description="Polar residues" evidence="1">
    <location>
        <begin position="324"/>
        <end position="345"/>
    </location>
</feature>
<dbReference type="OMA" id="TEIHETF"/>
<dbReference type="SUPFAM" id="SSF48371">
    <property type="entry name" value="ARM repeat"/>
    <property type="match status" value="1"/>
</dbReference>
<dbReference type="HOGENOM" id="CLU_299232_0_0_1"/>
<dbReference type="EnsemblPlants" id="Pp3c5_7300V3.2">
    <property type="protein sequence ID" value="Pp3c5_7300V3.2"/>
    <property type="gene ID" value="Pp3c5_7300"/>
</dbReference>
<feature type="compositionally biased region" description="Acidic residues" evidence="1">
    <location>
        <begin position="715"/>
        <end position="724"/>
    </location>
</feature>
<dbReference type="InterPro" id="IPR011989">
    <property type="entry name" value="ARM-like"/>
</dbReference>
<dbReference type="RefSeq" id="XP_024376981.1">
    <property type="nucleotide sequence ID" value="XM_024521213.2"/>
</dbReference>
<dbReference type="eggNOG" id="ENOG502QQPA">
    <property type="taxonomic scope" value="Eukaryota"/>
</dbReference>
<accession>A9T920</accession>
<dbReference type="KEGG" id="ppp:112282963"/>
<dbReference type="PANTHER" id="PTHR31355:SF4">
    <property type="entry name" value="TOG DOMAIN-CONTAINING PROTEIN"/>
    <property type="match status" value="1"/>
</dbReference>
<dbReference type="AlphaFoldDB" id="A9T920"/>
<keyword evidence="5" id="KW-1185">Reference proteome</keyword>
<dbReference type="FunFam" id="1.25.10.10:FF:001297">
    <property type="entry name" value="Predicted protein"/>
    <property type="match status" value="1"/>
</dbReference>
<feature type="region of interest" description="Disordered" evidence="1">
    <location>
        <begin position="303"/>
        <end position="389"/>
    </location>
</feature>
<evidence type="ECO:0000313" key="4">
    <source>
        <dbReference type="EnsemblPlants" id="Pp3c5_7300V3.1"/>
    </source>
</evidence>
<feature type="compositionally biased region" description="Acidic residues" evidence="1">
    <location>
        <begin position="742"/>
        <end position="752"/>
    </location>
</feature>
<dbReference type="GeneID" id="112282963"/>
<feature type="region of interest" description="Disordered" evidence="1">
    <location>
        <begin position="669"/>
        <end position="794"/>
    </location>
</feature>
<feature type="compositionally biased region" description="Basic and acidic residues" evidence="1">
    <location>
        <begin position="681"/>
        <end position="714"/>
    </location>
</feature>
<gene>
    <name evidence="4" type="primary">LOC112282963</name>
    <name evidence="3" type="ORF">PHYPA_007364</name>
</gene>